<dbReference type="SUPFAM" id="SSF48264">
    <property type="entry name" value="Cytochrome P450"/>
    <property type="match status" value="1"/>
</dbReference>
<evidence type="ECO:0000256" key="6">
    <source>
        <dbReference type="ARBA" id="ARBA00022617"/>
    </source>
</evidence>
<comment type="similarity">
    <text evidence="5 12">Belongs to the cytochrome P450 family.</text>
</comment>
<dbReference type="InterPro" id="IPR050196">
    <property type="entry name" value="Cytochrome_P450_Monoox"/>
</dbReference>
<dbReference type="EnsemblMetazoa" id="GAUT001456-RA">
    <property type="protein sequence ID" value="GAUT001456-PA"/>
    <property type="gene ID" value="GAUT001456"/>
</dbReference>
<feature type="binding site" description="axial binding residue" evidence="11">
    <location>
        <position position="124"/>
    </location>
    <ligand>
        <name>heme</name>
        <dbReference type="ChEBI" id="CHEBI:30413"/>
    </ligand>
    <ligandPart>
        <name>Fe</name>
        <dbReference type="ChEBI" id="CHEBI:18248"/>
    </ligandPart>
</feature>
<dbReference type="Pfam" id="PF00067">
    <property type="entry name" value="p450"/>
    <property type="match status" value="2"/>
</dbReference>
<protein>
    <recommendedName>
        <fullName evidence="15">Cytochrome P450</fullName>
    </recommendedName>
</protein>
<dbReference type="GO" id="GO:0005789">
    <property type="term" value="C:endoplasmic reticulum membrane"/>
    <property type="evidence" value="ECO:0007669"/>
    <property type="project" value="UniProtKB-SubCell"/>
</dbReference>
<evidence type="ECO:0000256" key="12">
    <source>
        <dbReference type="RuleBase" id="RU000461"/>
    </source>
</evidence>
<evidence type="ECO:0000256" key="4">
    <source>
        <dbReference type="ARBA" id="ARBA00004406"/>
    </source>
</evidence>
<proteinExistence type="inferred from homology"/>
<comment type="subcellular location">
    <subcellularLocation>
        <location evidence="4">Endoplasmic reticulum membrane</location>
        <topology evidence="4">Peripheral membrane protein</topology>
    </subcellularLocation>
    <subcellularLocation>
        <location evidence="3">Microsome membrane</location>
        <topology evidence="3">Peripheral membrane protein</topology>
    </subcellularLocation>
</comment>
<evidence type="ECO:0000313" key="14">
    <source>
        <dbReference type="Proteomes" id="UP000078200"/>
    </source>
</evidence>
<dbReference type="GO" id="GO:0016705">
    <property type="term" value="F:oxidoreductase activity, acting on paired donors, with incorporation or reduction of molecular oxygen"/>
    <property type="evidence" value="ECO:0007669"/>
    <property type="project" value="InterPro"/>
</dbReference>
<dbReference type="Proteomes" id="UP000078200">
    <property type="component" value="Unassembled WGS sequence"/>
</dbReference>
<reference evidence="13" key="1">
    <citation type="submission" date="2020-05" db="UniProtKB">
        <authorList>
            <consortium name="EnsemblMetazoa"/>
        </authorList>
    </citation>
    <scope>IDENTIFICATION</scope>
    <source>
        <strain evidence="13">TTRI</strain>
    </source>
</reference>
<evidence type="ECO:0000313" key="13">
    <source>
        <dbReference type="EnsemblMetazoa" id="GAUT001456-PA"/>
    </source>
</evidence>
<keyword evidence="14" id="KW-1185">Reference proteome</keyword>
<evidence type="ECO:0000256" key="3">
    <source>
        <dbReference type="ARBA" id="ARBA00004174"/>
    </source>
</evidence>
<evidence type="ECO:0000256" key="8">
    <source>
        <dbReference type="ARBA" id="ARBA00023002"/>
    </source>
</evidence>
<dbReference type="InterPro" id="IPR036396">
    <property type="entry name" value="Cyt_P450_sf"/>
</dbReference>
<dbReference type="PANTHER" id="PTHR24291">
    <property type="entry name" value="CYTOCHROME P450 FAMILY 4"/>
    <property type="match status" value="1"/>
</dbReference>
<comment type="function">
    <text evidence="2">May be involved in the metabolism of insect hormones and in the breakdown of synthetic insecticides.</text>
</comment>
<comment type="cofactor">
    <cofactor evidence="1 11">
        <name>heme</name>
        <dbReference type="ChEBI" id="CHEBI:30413"/>
    </cofactor>
</comment>
<dbReference type="AlphaFoldDB" id="A0A1A9UDX2"/>
<evidence type="ECO:0008006" key="15">
    <source>
        <dbReference type="Google" id="ProtNLM"/>
    </source>
</evidence>
<organism evidence="13 14">
    <name type="scientific">Glossina austeni</name>
    <name type="common">Savannah tsetse fly</name>
    <dbReference type="NCBI Taxonomy" id="7395"/>
    <lineage>
        <taxon>Eukaryota</taxon>
        <taxon>Metazoa</taxon>
        <taxon>Ecdysozoa</taxon>
        <taxon>Arthropoda</taxon>
        <taxon>Hexapoda</taxon>
        <taxon>Insecta</taxon>
        <taxon>Pterygota</taxon>
        <taxon>Neoptera</taxon>
        <taxon>Endopterygota</taxon>
        <taxon>Diptera</taxon>
        <taxon>Brachycera</taxon>
        <taxon>Muscomorpha</taxon>
        <taxon>Hippoboscoidea</taxon>
        <taxon>Glossinidae</taxon>
        <taxon>Glossina</taxon>
    </lineage>
</organism>
<evidence type="ECO:0000256" key="5">
    <source>
        <dbReference type="ARBA" id="ARBA00010617"/>
    </source>
</evidence>
<dbReference type="GO" id="GO:0020037">
    <property type="term" value="F:heme binding"/>
    <property type="evidence" value="ECO:0007669"/>
    <property type="project" value="InterPro"/>
</dbReference>
<sequence>MENLQQMPYLDMIINESLRLLTTVPMNIRNVSKDIQLHIIEQKQQQRKPDIDKLHDGQDVIKSKRIVWIPKNTLIAMDTFSMQRDRSNWGPYAQQFHPKHFSKDYQHARHTYAYIPFSKGLRTCIGSRYSIYVLKIFLIKLISRFEFDTSACLDNLEFVEGISLKLRQAKDIEFHVQPCPQHKVGGSAEIHIDVS</sequence>
<evidence type="ECO:0000256" key="10">
    <source>
        <dbReference type="ARBA" id="ARBA00023033"/>
    </source>
</evidence>
<name>A0A1A9UDX2_GLOAU</name>
<dbReference type="Gene3D" id="1.10.630.10">
    <property type="entry name" value="Cytochrome P450"/>
    <property type="match status" value="1"/>
</dbReference>
<keyword evidence="7 11" id="KW-0479">Metal-binding</keyword>
<dbReference type="STRING" id="7395.A0A1A9UDX2"/>
<dbReference type="InterPro" id="IPR001128">
    <property type="entry name" value="Cyt_P450"/>
</dbReference>
<accession>A0A1A9UDX2</accession>
<dbReference type="VEuPathDB" id="VectorBase:GAUT001456"/>
<dbReference type="GO" id="GO:0005506">
    <property type="term" value="F:iron ion binding"/>
    <property type="evidence" value="ECO:0007669"/>
    <property type="project" value="InterPro"/>
</dbReference>
<evidence type="ECO:0000256" key="1">
    <source>
        <dbReference type="ARBA" id="ARBA00001971"/>
    </source>
</evidence>
<dbReference type="PROSITE" id="PS00086">
    <property type="entry name" value="CYTOCHROME_P450"/>
    <property type="match status" value="1"/>
</dbReference>
<evidence type="ECO:0000256" key="11">
    <source>
        <dbReference type="PIRSR" id="PIRSR602403-1"/>
    </source>
</evidence>
<keyword evidence="6 11" id="KW-0349">Heme</keyword>
<keyword evidence="8 12" id="KW-0560">Oxidoreductase</keyword>
<dbReference type="PRINTS" id="PR00465">
    <property type="entry name" value="EP450IV"/>
</dbReference>
<keyword evidence="10 12" id="KW-0503">Monooxygenase</keyword>
<dbReference type="InterPro" id="IPR017972">
    <property type="entry name" value="Cyt_P450_CS"/>
</dbReference>
<dbReference type="GO" id="GO:0004497">
    <property type="term" value="F:monooxygenase activity"/>
    <property type="evidence" value="ECO:0007669"/>
    <property type="project" value="UniProtKB-KW"/>
</dbReference>
<dbReference type="InterPro" id="IPR002403">
    <property type="entry name" value="Cyt_P450_E_grp-IV"/>
</dbReference>
<evidence type="ECO:0000256" key="2">
    <source>
        <dbReference type="ARBA" id="ARBA00003690"/>
    </source>
</evidence>
<keyword evidence="9 11" id="KW-0408">Iron</keyword>
<dbReference type="PANTHER" id="PTHR24291:SF50">
    <property type="entry name" value="BIFUNCTIONAL ALBAFLAVENONE MONOOXYGENASE_TERPENE SYNTHASE"/>
    <property type="match status" value="1"/>
</dbReference>
<evidence type="ECO:0000256" key="7">
    <source>
        <dbReference type="ARBA" id="ARBA00022723"/>
    </source>
</evidence>
<evidence type="ECO:0000256" key="9">
    <source>
        <dbReference type="ARBA" id="ARBA00023004"/>
    </source>
</evidence>